<evidence type="ECO:0000313" key="1">
    <source>
        <dbReference type="EMBL" id="JAT19774.1"/>
    </source>
</evidence>
<reference evidence="1" key="1">
    <citation type="submission" date="2015-11" db="EMBL/GenBank/DDBJ databases">
        <title>De novo transcriptome assembly of four potential Pierce s Disease insect vectors from Arizona vineyards.</title>
        <authorList>
            <person name="Tassone E.E."/>
        </authorList>
    </citation>
    <scope>NUCLEOTIDE SEQUENCE</scope>
</reference>
<name>A0A1B6L8B8_9HEMI</name>
<accession>A0A1B6L8B8</accession>
<dbReference type="EMBL" id="GEBQ01020203">
    <property type="protein sequence ID" value="JAT19774.1"/>
    <property type="molecule type" value="Transcribed_RNA"/>
</dbReference>
<gene>
    <name evidence="1" type="ORF">g.19634</name>
</gene>
<feature type="non-terminal residue" evidence="1">
    <location>
        <position position="1"/>
    </location>
</feature>
<sequence length="128" mass="14399">GTKHNEKLHAAVPITELGGAWWGKCGVHQEPGLRTNQAPTEMPSIEDIGDIGKMRPRRLADDKRLDLKMKMQRIKKVVSMDAIGSYSLYRSQDRKTSLKAFGSTELWYDGKGFGLKKPGLGVQFTIYY</sequence>
<dbReference type="AlphaFoldDB" id="A0A1B6L8B8"/>
<proteinExistence type="predicted"/>
<protein>
    <submittedName>
        <fullName evidence="1">Uncharacterized protein</fullName>
    </submittedName>
</protein>
<organism evidence="1">
    <name type="scientific">Graphocephala atropunctata</name>
    <dbReference type="NCBI Taxonomy" id="36148"/>
    <lineage>
        <taxon>Eukaryota</taxon>
        <taxon>Metazoa</taxon>
        <taxon>Ecdysozoa</taxon>
        <taxon>Arthropoda</taxon>
        <taxon>Hexapoda</taxon>
        <taxon>Insecta</taxon>
        <taxon>Pterygota</taxon>
        <taxon>Neoptera</taxon>
        <taxon>Paraneoptera</taxon>
        <taxon>Hemiptera</taxon>
        <taxon>Auchenorrhyncha</taxon>
        <taxon>Membracoidea</taxon>
        <taxon>Cicadellidae</taxon>
        <taxon>Cicadellinae</taxon>
        <taxon>Cicadellini</taxon>
        <taxon>Graphocephala</taxon>
    </lineage>
</organism>